<reference evidence="12" key="1">
    <citation type="submission" date="2003-08" db="EMBL/GenBank/DDBJ databases">
        <authorList>
            <person name="Birren B."/>
            <person name="Nusbaum C."/>
            <person name="Abebe A."/>
            <person name="Abouelleil A."/>
            <person name="Adekoya E."/>
            <person name="Ait-zahra M."/>
            <person name="Allen N."/>
            <person name="Allen T."/>
            <person name="An P."/>
            <person name="Anderson M."/>
            <person name="Anderson S."/>
            <person name="Arachchi H."/>
            <person name="Armbruster J."/>
            <person name="Bachantsang P."/>
            <person name="Baldwin J."/>
            <person name="Barry A."/>
            <person name="Bayul T."/>
            <person name="Blitshsteyn B."/>
            <person name="Bloom T."/>
            <person name="Blye J."/>
            <person name="Boguslavskiy L."/>
            <person name="Borowsky M."/>
            <person name="Boukhgalter B."/>
            <person name="Brunache A."/>
            <person name="Butler J."/>
            <person name="Calixte N."/>
            <person name="Calvo S."/>
            <person name="Camarata J."/>
            <person name="Campo K."/>
            <person name="Chang J."/>
            <person name="Cheshatsang Y."/>
            <person name="Citroen M."/>
            <person name="Collymore A."/>
            <person name="Considine T."/>
            <person name="Cook A."/>
            <person name="Cooke P."/>
            <person name="Corum B."/>
            <person name="Cuomo C."/>
            <person name="David R."/>
            <person name="Dawoe T."/>
            <person name="Degray S."/>
            <person name="Dodge S."/>
            <person name="Dooley K."/>
            <person name="Dorje P."/>
            <person name="Dorjee K."/>
            <person name="Dorris L."/>
            <person name="Duffey N."/>
            <person name="Dupes A."/>
            <person name="Elkins T."/>
            <person name="Engels R."/>
            <person name="Erickson J."/>
            <person name="Farina A."/>
            <person name="Faro S."/>
            <person name="Ferreira P."/>
            <person name="Fischer H."/>
            <person name="Fitzgerald M."/>
            <person name="Foley K."/>
            <person name="Gage D."/>
            <person name="Galagan J."/>
            <person name="Gearin G."/>
            <person name="Gnerre S."/>
            <person name="Gnirke A."/>
            <person name="Goyette A."/>
            <person name="Graham J."/>
            <person name="Grandbois E."/>
            <person name="Gyaltsen K."/>
            <person name="Hafez N."/>
            <person name="Hagopian D."/>
            <person name="Hagos B."/>
            <person name="Hall J."/>
            <person name="Hatcher B."/>
            <person name="Heller A."/>
            <person name="Higgins H."/>
            <person name="Honan T."/>
            <person name="Horn A."/>
            <person name="Houde N."/>
            <person name="Hughes L."/>
            <person name="Hulme W."/>
            <person name="Husby E."/>
            <person name="Iliev I."/>
            <person name="Jaffe D."/>
            <person name="Jones C."/>
            <person name="Kamal M."/>
            <person name="Kamat A."/>
            <person name="Kamvysselis M."/>
            <person name="Karlsson E."/>
            <person name="Kells C."/>
            <person name="Kieu A."/>
            <person name="Kisner P."/>
            <person name="Kodira C."/>
            <person name="Kulbokas E."/>
            <person name="Labutti K."/>
            <person name="Lama D."/>
            <person name="Landers T."/>
            <person name="Leger J."/>
            <person name="Levine S."/>
            <person name="Lewis D."/>
            <person name="Lewis T."/>
            <person name="Lindblad-toh K."/>
            <person name="Liu X."/>
            <person name="Lokyitsang T."/>
            <person name="Lokyitsang Y."/>
            <person name="Lucien O."/>
            <person name="Lui A."/>
            <person name="Ma L.J."/>
            <person name="Mabbitt R."/>
            <person name="Macdonald J."/>
            <person name="Maclean C."/>
            <person name="Major J."/>
            <person name="Manning J."/>
            <person name="Marabella R."/>
            <person name="Maru K."/>
            <person name="Matthews C."/>
            <person name="Mauceli E."/>
            <person name="Mccarthy M."/>
            <person name="Mcdonough S."/>
            <person name="Mcghee T."/>
            <person name="Meldrim J."/>
            <person name="Meneus L."/>
            <person name="Mesirov J."/>
            <person name="Mihalev A."/>
            <person name="Mihova T."/>
            <person name="Mikkelsen T."/>
            <person name="Mlenga V."/>
            <person name="Moru K."/>
            <person name="Mozes J."/>
            <person name="Mulrain L."/>
            <person name="Munson G."/>
            <person name="Naylor J."/>
            <person name="Newes C."/>
            <person name="Nguyen C."/>
            <person name="Nguyen N."/>
            <person name="Nguyen T."/>
            <person name="Nicol R."/>
            <person name="Nielsen C."/>
            <person name="Nizzari M."/>
            <person name="Norbu C."/>
            <person name="Norbu N."/>
            <person name="O'donnell P."/>
            <person name="Okoawo O."/>
            <person name="O'leary S."/>
            <person name="Omotosho B."/>
            <person name="O'neill K."/>
            <person name="Osman S."/>
            <person name="Parker S."/>
            <person name="Perrin D."/>
            <person name="Phunkhang P."/>
            <person name="Piqani B."/>
            <person name="Purcell S."/>
            <person name="Rachupka T."/>
            <person name="Ramasamy U."/>
            <person name="Rameau R."/>
            <person name="Ray V."/>
            <person name="Raymond C."/>
            <person name="Retta R."/>
            <person name="Richardson S."/>
            <person name="Rise C."/>
            <person name="Rodriguez J."/>
            <person name="Rogers J."/>
            <person name="Rogov P."/>
            <person name="Rutman M."/>
            <person name="Schupbach R."/>
            <person name="Seaman C."/>
            <person name="Settipalli S."/>
            <person name="Sharpe T."/>
            <person name="Sheridan J."/>
            <person name="Sherpa N."/>
            <person name="Shi J."/>
            <person name="Smirnov S."/>
            <person name="Smith C."/>
            <person name="Sougnez C."/>
            <person name="Spencer B."/>
            <person name="Stalker J."/>
            <person name="Stange-thomann N."/>
            <person name="Stavropoulos S."/>
            <person name="Stetson K."/>
            <person name="Stone C."/>
            <person name="Stone S."/>
            <person name="Stubbs M."/>
            <person name="Talamas J."/>
            <person name="Tchuinga P."/>
            <person name="Tenzing P."/>
            <person name="Tesfaye S."/>
            <person name="Theodore J."/>
            <person name="Thoulutsang Y."/>
            <person name="Topham K."/>
            <person name="Towey S."/>
            <person name="Tsamla T."/>
            <person name="Tsomo N."/>
            <person name="Vallee D."/>
            <person name="Vassiliev H."/>
            <person name="Venkataraman V."/>
            <person name="Vinson J."/>
            <person name="Vo A."/>
            <person name="Wade C."/>
            <person name="Wang S."/>
            <person name="Wangchuk T."/>
            <person name="Wangdi T."/>
            <person name="Whittaker C."/>
            <person name="Wilkinson J."/>
            <person name="Wu Y."/>
            <person name="Wyman D."/>
            <person name="Yadav S."/>
            <person name="Yang S."/>
            <person name="Yang X."/>
            <person name="Yeager S."/>
            <person name="Yee E."/>
            <person name="Young G."/>
            <person name="Zainoun J."/>
            <person name="Zembeck L."/>
            <person name="Zimmer A."/>
            <person name="Zody M."/>
            <person name="Lander E."/>
        </authorList>
    </citation>
    <scope>NUCLEOTIDE SEQUENCE [LARGE SCALE GENOMIC DNA]</scope>
</reference>
<feature type="region of interest" description="Disordered" evidence="9">
    <location>
        <begin position="1"/>
        <end position="59"/>
    </location>
</feature>
<keyword evidence="12" id="KW-1185">Reference proteome</keyword>
<sequence>SVINSTMSGYPKSPKPADNKDGFFPLTLGRKKKQKEVSDLEQEGRDAIDGSTGSMDYDPSNFHLEENEERTMIDKISLEDPKVKELQKVLTEWINNVLVEQRIIVKDIQEDLFDGQVLQKLLEKLGDIKLQVPEVTQTDQGQKDKLNAVLEKVSEKLNGWDESKWSVDSIHSKNLISILHLLVALAIHFRAPIRMPEKVCMKVVVITKRDGKLDHKMVNAKKTTSKLLQFCKYHTERDAFDTLFDHAPDKLSLVKRLLIEFANRHLEKVNLTVTDLDTQFADGVYLILLMGLLEGYFVPLHSFSLTPETFEDKVHNLHFAFELMQDAGLPKPKARPEDVANCELKSTLRVLYNLFTKYKK</sequence>
<evidence type="ECO:0000256" key="2">
    <source>
        <dbReference type="ARBA" id="ARBA00004245"/>
    </source>
</evidence>
<dbReference type="GO" id="GO:0030036">
    <property type="term" value="P:actin cytoskeleton organization"/>
    <property type="evidence" value="ECO:0007669"/>
    <property type="project" value="InterPro"/>
</dbReference>
<dbReference type="GO" id="GO:0003779">
    <property type="term" value="F:actin binding"/>
    <property type="evidence" value="ECO:0007669"/>
    <property type="project" value="UniProtKB-KW"/>
</dbReference>
<evidence type="ECO:0000256" key="3">
    <source>
        <dbReference type="ARBA" id="ARBA00005666"/>
    </source>
</evidence>
<feature type="domain" description="Calponin-homology (CH)" evidence="10">
    <location>
        <begin position="84"/>
        <end position="190"/>
    </location>
</feature>
<dbReference type="InterPro" id="IPR036872">
    <property type="entry name" value="CH_dom_sf"/>
</dbReference>
<evidence type="ECO:0000256" key="5">
    <source>
        <dbReference type="ARBA" id="ARBA00022737"/>
    </source>
</evidence>
<dbReference type="GO" id="GO:0071963">
    <property type="term" value="P:establishment or maintenance of cell polarity regulating cell shape"/>
    <property type="evidence" value="ECO:0007669"/>
    <property type="project" value="TreeGrafter"/>
</dbReference>
<organism evidence="11 12">
    <name type="scientific">Ciona savignyi</name>
    <name type="common">Pacific transparent sea squirt</name>
    <dbReference type="NCBI Taxonomy" id="51511"/>
    <lineage>
        <taxon>Eukaryota</taxon>
        <taxon>Metazoa</taxon>
        <taxon>Chordata</taxon>
        <taxon>Tunicata</taxon>
        <taxon>Ascidiacea</taxon>
        <taxon>Phlebobranchia</taxon>
        <taxon>Cionidae</taxon>
        <taxon>Ciona</taxon>
    </lineage>
</organism>
<dbReference type="FunFam" id="1.10.418.10:FF:000011">
    <property type="entry name" value="Parvin, beta"/>
    <property type="match status" value="1"/>
</dbReference>
<dbReference type="GeneTree" id="ENSGT00950000183194"/>
<dbReference type="FunFam" id="1.10.418.10:FF:000015">
    <property type="entry name" value="Parvin beta"/>
    <property type="match status" value="1"/>
</dbReference>
<feature type="domain" description="Calponin-homology (CH)" evidence="10">
    <location>
        <begin position="252"/>
        <end position="359"/>
    </location>
</feature>
<dbReference type="Proteomes" id="UP000007875">
    <property type="component" value="Unassembled WGS sequence"/>
</dbReference>
<evidence type="ECO:0000256" key="9">
    <source>
        <dbReference type="SAM" id="MobiDB-lite"/>
    </source>
</evidence>
<dbReference type="PANTHER" id="PTHR12114">
    <property type="entry name" value="PARVIN"/>
    <property type="match status" value="1"/>
</dbReference>
<dbReference type="Gene3D" id="1.10.418.10">
    <property type="entry name" value="Calponin-like domain"/>
    <property type="match status" value="2"/>
</dbReference>
<evidence type="ECO:0000256" key="1">
    <source>
        <dbReference type="ARBA" id="ARBA00004204"/>
    </source>
</evidence>
<keyword evidence="7" id="KW-0009">Actin-binding</keyword>
<evidence type="ECO:0000256" key="8">
    <source>
        <dbReference type="ARBA" id="ARBA00023212"/>
    </source>
</evidence>
<dbReference type="SUPFAM" id="SSF47576">
    <property type="entry name" value="Calponin-homology domain, CH-domain"/>
    <property type="match status" value="1"/>
</dbReference>
<keyword evidence="8" id="KW-0206">Cytoskeleton</keyword>
<keyword evidence="6" id="KW-0130">Cell adhesion</keyword>
<proteinExistence type="inferred from homology"/>
<dbReference type="Ensembl" id="ENSCSAVT00000008242.1">
    <property type="protein sequence ID" value="ENSCSAVP00000008134.1"/>
    <property type="gene ID" value="ENSCSAVG00000004839.1"/>
</dbReference>
<protein>
    <recommendedName>
        <fullName evidence="10">Calponin-homology (CH) domain-containing protein</fullName>
    </recommendedName>
</protein>
<evidence type="ECO:0000259" key="10">
    <source>
        <dbReference type="PROSITE" id="PS50021"/>
    </source>
</evidence>
<dbReference type="AlphaFoldDB" id="H2YS24"/>
<dbReference type="GO" id="GO:0034446">
    <property type="term" value="P:substrate adhesion-dependent cell spreading"/>
    <property type="evidence" value="ECO:0007669"/>
    <property type="project" value="TreeGrafter"/>
</dbReference>
<comment type="similarity">
    <text evidence="3">Belongs to the parvin family.</text>
</comment>
<dbReference type="PIRSF" id="PIRSF039131">
    <property type="entry name" value="Parvin"/>
    <property type="match status" value="1"/>
</dbReference>
<dbReference type="eggNOG" id="KOG3631">
    <property type="taxonomic scope" value="Eukaryota"/>
</dbReference>
<evidence type="ECO:0000313" key="11">
    <source>
        <dbReference type="Ensembl" id="ENSCSAVP00000008134.1"/>
    </source>
</evidence>
<dbReference type="PROSITE" id="PS50021">
    <property type="entry name" value="CH"/>
    <property type="match status" value="2"/>
</dbReference>
<evidence type="ECO:0000256" key="4">
    <source>
        <dbReference type="ARBA" id="ARBA00022490"/>
    </source>
</evidence>
<dbReference type="InParanoid" id="H2YS24"/>
<accession>H2YS24</accession>
<comment type="subcellular location">
    <subcellularLocation>
        <location evidence="2">Cytoplasm</location>
        <location evidence="2">Cytoskeleton</location>
    </subcellularLocation>
    <subcellularLocation>
        <location evidence="1">Cytoplasm</location>
        <location evidence="1">Myofibril</location>
        <location evidence="1">Sarcomere</location>
    </subcellularLocation>
</comment>
<reference evidence="11" key="2">
    <citation type="submission" date="2025-08" db="UniProtKB">
        <authorList>
            <consortium name="Ensembl"/>
        </authorList>
    </citation>
    <scope>IDENTIFICATION</scope>
</reference>
<name>H2YS24_CIOSA</name>
<dbReference type="CDD" id="cd21306">
    <property type="entry name" value="CH_PARVA_B_rpt2"/>
    <property type="match status" value="1"/>
</dbReference>
<dbReference type="InterPro" id="IPR001715">
    <property type="entry name" value="CH_dom"/>
</dbReference>
<feature type="compositionally biased region" description="Basic and acidic residues" evidence="9">
    <location>
        <begin position="35"/>
        <end position="48"/>
    </location>
</feature>
<dbReference type="CDD" id="cd21304">
    <property type="entry name" value="CH_PARVA_B_rpt1"/>
    <property type="match status" value="1"/>
</dbReference>
<evidence type="ECO:0000313" key="12">
    <source>
        <dbReference type="Proteomes" id="UP000007875"/>
    </source>
</evidence>
<dbReference type="STRING" id="51511.ENSCSAVP00000008134"/>
<dbReference type="InterPro" id="IPR028433">
    <property type="entry name" value="Parvin"/>
</dbReference>
<dbReference type="GO" id="GO:0015629">
    <property type="term" value="C:actin cytoskeleton"/>
    <property type="evidence" value="ECO:0007669"/>
    <property type="project" value="TreeGrafter"/>
</dbReference>
<evidence type="ECO:0000256" key="6">
    <source>
        <dbReference type="ARBA" id="ARBA00022889"/>
    </source>
</evidence>
<keyword evidence="5" id="KW-0677">Repeat</keyword>
<dbReference type="GO" id="GO:0005925">
    <property type="term" value="C:focal adhesion"/>
    <property type="evidence" value="ECO:0007669"/>
    <property type="project" value="TreeGrafter"/>
</dbReference>
<keyword evidence="4" id="KW-0963">Cytoplasm</keyword>
<dbReference type="FunCoup" id="H2YS24">
    <property type="interactions" value="16"/>
</dbReference>
<dbReference type="GO" id="GO:0030031">
    <property type="term" value="P:cell projection assembly"/>
    <property type="evidence" value="ECO:0007669"/>
    <property type="project" value="TreeGrafter"/>
</dbReference>
<dbReference type="OMA" id="WSAEMIH"/>
<dbReference type="GO" id="GO:0030017">
    <property type="term" value="C:sarcomere"/>
    <property type="evidence" value="ECO:0007669"/>
    <property type="project" value="UniProtKB-SubCell"/>
</dbReference>
<dbReference type="Pfam" id="PF00307">
    <property type="entry name" value="CH"/>
    <property type="match status" value="2"/>
</dbReference>
<reference evidence="11" key="3">
    <citation type="submission" date="2025-09" db="UniProtKB">
        <authorList>
            <consortium name="Ensembl"/>
        </authorList>
    </citation>
    <scope>IDENTIFICATION</scope>
</reference>
<evidence type="ECO:0000256" key="7">
    <source>
        <dbReference type="ARBA" id="ARBA00023203"/>
    </source>
</evidence>
<dbReference type="PANTHER" id="PTHR12114:SF4">
    <property type="entry name" value="GH23568P"/>
    <property type="match status" value="1"/>
</dbReference>